<reference evidence="2 3" key="1">
    <citation type="journal article" date="2012" name="Genome Biol.">
        <title>Genome and low-iron response of an oceanic diatom adapted to chronic iron limitation.</title>
        <authorList>
            <person name="Lommer M."/>
            <person name="Specht M."/>
            <person name="Roy A.S."/>
            <person name="Kraemer L."/>
            <person name="Andreson R."/>
            <person name="Gutowska M.A."/>
            <person name="Wolf J."/>
            <person name="Bergner S.V."/>
            <person name="Schilhabel M.B."/>
            <person name="Klostermeier U.C."/>
            <person name="Beiko R.G."/>
            <person name="Rosenstiel P."/>
            <person name="Hippler M."/>
            <person name="Laroche J."/>
        </authorList>
    </citation>
    <scope>NUCLEOTIDE SEQUENCE [LARGE SCALE GENOMIC DNA]</scope>
    <source>
        <strain evidence="2 3">CCMP1005</strain>
    </source>
</reference>
<dbReference type="SUPFAM" id="SSF69572">
    <property type="entry name" value="Activating enzymes of the ubiquitin-like proteins"/>
    <property type="match status" value="1"/>
</dbReference>
<dbReference type="GO" id="GO:0032446">
    <property type="term" value="P:protein modification by small protein conjugation"/>
    <property type="evidence" value="ECO:0007669"/>
    <property type="project" value="TreeGrafter"/>
</dbReference>
<proteinExistence type="predicted"/>
<dbReference type="InterPro" id="IPR035985">
    <property type="entry name" value="Ubiquitin-activating_enz"/>
</dbReference>
<dbReference type="Proteomes" id="UP000266841">
    <property type="component" value="Unassembled WGS sequence"/>
</dbReference>
<evidence type="ECO:0000259" key="1">
    <source>
        <dbReference type="Pfam" id="PF00899"/>
    </source>
</evidence>
<comment type="caution">
    <text evidence="2">The sequence shown here is derived from an EMBL/GenBank/DDBJ whole genome shotgun (WGS) entry which is preliminary data.</text>
</comment>
<dbReference type="InterPro" id="IPR045886">
    <property type="entry name" value="ThiF/MoeB/HesA"/>
</dbReference>
<protein>
    <recommendedName>
        <fullName evidence="1">THIF-type NAD/FAD binding fold domain-containing protein</fullName>
    </recommendedName>
</protein>
<dbReference type="EMBL" id="AGNL01020990">
    <property type="protein sequence ID" value="EJK60507.1"/>
    <property type="molecule type" value="Genomic_DNA"/>
</dbReference>
<keyword evidence="3" id="KW-1185">Reference proteome</keyword>
<dbReference type="PANTHER" id="PTHR10953">
    <property type="entry name" value="UBIQUITIN-ACTIVATING ENZYME E1"/>
    <property type="match status" value="1"/>
</dbReference>
<dbReference type="Gene3D" id="3.40.50.720">
    <property type="entry name" value="NAD(P)-binding Rossmann-like Domain"/>
    <property type="match status" value="1"/>
</dbReference>
<gene>
    <name evidence="2" type="ORF">THAOC_19122</name>
</gene>
<dbReference type="PANTHER" id="PTHR10953:SF102">
    <property type="entry name" value="ADENYLYLTRANSFERASE AND SULFURTRANSFERASE MOCS3"/>
    <property type="match status" value="1"/>
</dbReference>
<dbReference type="Pfam" id="PF00899">
    <property type="entry name" value="ThiF"/>
    <property type="match status" value="1"/>
</dbReference>
<dbReference type="GO" id="GO:0004792">
    <property type="term" value="F:thiosulfate-cyanide sulfurtransferase activity"/>
    <property type="evidence" value="ECO:0007669"/>
    <property type="project" value="TreeGrafter"/>
</dbReference>
<organism evidence="2 3">
    <name type="scientific">Thalassiosira oceanica</name>
    <name type="common">Marine diatom</name>
    <dbReference type="NCBI Taxonomy" id="159749"/>
    <lineage>
        <taxon>Eukaryota</taxon>
        <taxon>Sar</taxon>
        <taxon>Stramenopiles</taxon>
        <taxon>Ochrophyta</taxon>
        <taxon>Bacillariophyta</taxon>
        <taxon>Coscinodiscophyceae</taxon>
        <taxon>Thalassiosirophycidae</taxon>
        <taxon>Thalassiosirales</taxon>
        <taxon>Thalassiosiraceae</taxon>
        <taxon>Thalassiosira</taxon>
    </lineage>
</organism>
<dbReference type="eggNOG" id="KOG2015">
    <property type="taxonomic scope" value="Eukaryota"/>
</dbReference>
<evidence type="ECO:0000313" key="2">
    <source>
        <dbReference type="EMBL" id="EJK60507.1"/>
    </source>
</evidence>
<dbReference type="GO" id="GO:0008641">
    <property type="term" value="F:ubiquitin-like modifier activating enzyme activity"/>
    <property type="evidence" value="ECO:0007669"/>
    <property type="project" value="InterPro"/>
</dbReference>
<dbReference type="GO" id="GO:0005737">
    <property type="term" value="C:cytoplasm"/>
    <property type="evidence" value="ECO:0007669"/>
    <property type="project" value="TreeGrafter"/>
</dbReference>
<dbReference type="AlphaFoldDB" id="K0SQ55"/>
<evidence type="ECO:0000313" key="3">
    <source>
        <dbReference type="Proteomes" id="UP000266841"/>
    </source>
</evidence>
<feature type="domain" description="THIF-type NAD/FAD binding fold" evidence="1">
    <location>
        <begin position="21"/>
        <end position="68"/>
    </location>
</feature>
<name>K0SQ55_THAOC</name>
<dbReference type="GO" id="GO:0016779">
    <property type="term" value="F:nucleotidyltransferase activity"/>
    <property type="evidence" value="ECO:0007669"/>
    <property type="project" value="TreeGrafter"/>
</dbReference>
<dbReference type="InterPro" id="IPR000594">
    <property type="entry name" value="ThiF_NAD_FAD-bd"/>
</dbReference>
<sequence length="129" mass="13555">MTSPSPDDGSSVPPILRGIRSALGPDLLSSILASRILLIGSGGIGCELLKNLALSGFRDVEVVDLDTIGEFLPFLGRLSDLFLRFGGSDNGPMTDVISDHGGELSFAQNLYSQLLSISTSNAPPETMYA</sequence>
<accession>K0SQ55</accession>